<comment type="caution">
    <text evidence="3">The sequence shown here is derived from an EMBL/GenBank/DDBJ whole genome shotgun (WGS) entry which is preliminary data.</text>
</comment>
<accession>A0ABQ8MJR0</accession>
<evidence type="ECO:0000313" key="4">
    <source>
        <dbReference type="Proteomes" id="UP000830375"/>
    </source>
</evidence>
<keyword evidence="4" id="KW-1185">Reference proteome</keyword>
<dbReference type="InterPro" id="IPR036875">
    <property type="entry name" value="Znf_CCHC_sf"/>
</dbReference>
<evidence type="ECO:0000259" key="2">
    <source>
        <dbReference type="PROSITE" id="PS50158"/>
    </source>
</evidence>
<evidence type="ECO:0000313" key="3">
    <source>
        <dbReference type="EMBL" id="KAI2663111.1"/>
    </source>
</evidence>
<dbReference type="PANTHER" id="PTHR47481:SF31">
    <property type="entry name" value="OS01G0873500 PROTEIN"/>
    <property type="match status" value="1"/>
</dbReference>
<dbReference type="InterPro" id="IPR001878">
    <property type="entry name" value="Znf_CCHC"/>
</dbReference>
<name>A0ABQ8MJR0_LABRO</name>
<keyword evidence="1" id="KW-0862">Zinc</keyword>
<dbReference type="PANTHER" id="PTHR47481">
    <property type="match status" value="1"/>
</dbReference>
<keyword evidence="1" id="KW-0863">Zinc-finger</keyword>
<dbReference type="Pfam" id="PF14223">
    <property type="entry name" value="Retrotran_gag_2"/>
    <property type="match status" value="1"/>
</dbReference>
<dbReference type="SMART" id="SM00343">
    <property type="entry name" value="ZnF_C2HC"/>
    <property type="match status" value="1"/>
</dbReference>
<feature type="domain" description="CCHC-type" evidence="2">
    <location>
        <begin position="227"/>
        <end position="242"/>
    </location>
</feature>
<protein>
    <submittedName>
        <fullName evidence="3">Gag-Pol polyprotein</fullName>
    </submittedName>
</protein>
<sequence>MAALTGYGPSKEFGSRWNRLCFDGDEKNYELWETKFLAHSRLLDLKTTILGGAPAEDDEGAVEDASKNEEAYAVLIQLLDDKSLSLVMRDAADDGRKALQILRDHYAGKGKPRVISLYTELTSLQKGVNETVTDYIIRAETAITALRNAGEILSDGLLTAMILKGLPDAFKPFSVYVTQSDETLTFADFKTKLRSYESTEKFGSVGLSEDSVMRVKGRDNWSVKLTCYNCGQKGHKAAECTQAKRSLFLSSMIINAEGRNLQMDKHHCNTDLVFMEVWPHSILSSVKTHENILGICTKAPKGPSDSEKQDSLL</sequence>
<dbReference type="Proteomes" id="UP000830375">
    <property type="component" value="Unassembled WGS sequence"/>
</dbReference>
<reference evidence="3 4" key="1">
    <citation type="submission" date="2022-01" db="EMBL/GenBank/DDBJ databases">
        <title>A high-quality chromosome-level genome assembly of rohu carp, Labeo rohita.</title>
        <authorList>
            <person name="Arick M.A. II"/>
            <person name="Hsu C.-Y."/>
            <person name="Magbanua Z."/>
            <person name="Pechanova O."/>
            <person name="Grover C."/>
            <person name="Miller E."/>
            <person name="Thrash A."/>
            <person name="Ezzel L."/>
            <person name="Alam S."/>
            <person name="Benzie J."/>
            <person name="Hamilton M."/>
            <person name="Karsi A."/>
            <person name="Lawrence M.L."/>
            <person name="Peterson D.G."/>
        </authorList>
    </citation>
    <scope>NUCLEOTIDE SEQUENCE [LARGE SCALE GENOMIC DNA]</scope>
    <source>
        <strain evidence="4">BAU-BD-2019</strain>
        <tissue evidence="3">Blood</tissue>
    </source>
</reference>
<dbReference type="SUPFAM" id="SSF57756">
    <property type="entry name" value="Retrovirus zinc finger-like domains"/>
    <property type="match status" value="1"/>
</dbReference>
<dbReference type="Gene3D" id="4.10.60.10">
    <property type="entry name" value="Zinc finger, CCHC-type"/>
    <property type="match status" value="1"/>
</dbReference>
<organism evidence="3 4">
    <name type="scientific">Labeo rohita</name>
    <name type="common">Indian major carp</name>
    <name type="synonym">Cyprinus rohita</name>
    <dbReference type="NCBI Taxonomy" id="84645"/>
    <lineage>
        <taxon>Eukaryota</taxon>
        <taxon>Metazoa</taxon>
        <taxon>Chordata</taxon>
        <taxon>Craniata</taxon>
        <taxon>Vertebrata</taxon>
        <taxon>Euteleostomi</taxon>
        <taxon>Actinopterygii</taxon>
        <taxon>Neopterygii</taxon>
        <taxon>Teleostei</taxon>
        <taxon>Ostariophysi</taxon>
        <taxon>Cypriniformes</taxon>
        <taxon>Cyprinidae</taxon>
        <taxon>Labeoninae</taxon>
        <taxon>Labeonini</taxon>
        <taxon>Labeo</taxon>
    </lineage>
</organism>
<proteinExistence type="predicted"/>
<evidence type="ECO:0000256" key="1">
    <source>
        <dbReference type="PROSITE-ProRule" id="PRU00047"/>
    </source>
</evidence>
<dbReference type="Pfam" id="PF00098">
    <property type="entry name" value="zf-CCHC"/>
    <property type="match status" value="1"/>
</dbReference>
<keyword evidence="1" id="KW-0479">Metal-binding</keyword>
<gene>
    <name evidence="3" type="ORF">H4Q32_028149</name>
</gene>
<dbReference type="PROSITE" id="PS50158">
    <property type="entry name" value="ZF_CCHC"/>
    <property type="match status" value="1"/>
</dbReference>
<dbReference type="EMBL" id="JACTAM010000007">
    <property type="protein sequence ID" value="KAI2663111.1"/>
    <property type="molecule type" value="Genomic_DNA"/>
</dbReference>